<keyword evidence="3" id="KW-1185">Reference proteome</keyword>
<accession>A0A132BAE8</accession>
<dbReference type="PROSITE" id="PS50181">
    <property type="entry name" value="FBOX"/>
    <property type="match status" value="1"/>
</dbReference>
<dbReference type="InParanoid" id="A0A132BAE8"/>
<dbReference type="InterPro" id="IPR001810">
    <property type="entry name" value="F-box_dom"/>
</dbReference>
<name>A0A132BAE8_MOLSC</name>
<dbReference type="EMBL" id="KQ947432">
    <property type="protein sequence ID" value="KUJ09361.1"/>
    <property type="molecule type" value="Genomic_DNA"/>
</dbReference>
<sequence>MSCSCCTPGLYADDFEPYIDANRLAQLCRLDNSKTRFKKPMVRPEQQDCRLQKLPVEVYHNCLQFLDVGTLTSMRAVSQYTRSSIDSLHHYKELYKYAPQALRACLSTAMAPHIPLLRLHEALTTMECYYCKQSETSESVFGDYLSLFKCRRICAFCARNSPLLKPAELTHLIMLCSQRKSSLSAFSLSSIPHLKTLPGSYSPTSGDHRSRVPRTTLILALSIPLDPNKPLAGREARTLTSGSLSDDTKIYHHPFCREEDESDISPSIGYTSPETERLATLRYTTAISLPYLTSTKKLETGVLCAECNLRMRYMERLWFAEQRHRRMTGGNFIASAQRRDRINELRKTASRSYVVDTDGRDGKDLSIREHYRIEHGKEWQVSQQEAEWRERHKGPALPLLTHGHFWQPPKPAKKVVEAMAVSEEMET</sequence>
<organism evidence="2 3">
    <name type="scientific">Mollisia scopiformis</name>
    <name type="common">Conifer needle endophyte fungus</name>
    <name type="synonym">Phialocephala scopiformis</name>
    <dbReference type="NCBI Taxonomy" id="149040"/>
    <lineage>
        <taxon>Eukaryota</taxon>
        <taxon>Fungi</taxon>
        <taxon>Dikarya</taxon>
        <taxon>Ascomycota</taxon>
        <taxon>Pezizomycotina</taxon>
        <taxon>Leotiomycetes</taxon>
        <taxon>Helotiales</taxon>
        <taxon>Mollisiaceae</taxon>
        <taxon>Mollisia</taxon>
    </lineage>
</organism>
<dbReference type="RefSeq" id="XP_018063716.1">
    <property type="nucleotide sequence ID" value="XM_018216093.1"/>
</dbReference>
<gene>
    <name evidence="2" type="ORF">LY89DRAFT_690403</name>
</gene>
<dbReference type="GeneID" id="28825819"/>
<evidence type="ECO:0000259" key="1">
    <source>
        <dbReference type="PROSITE" id="PS50181"/>
    </source>
</evidence>
<dbReference type="AlphaFoldDB" id="A0A132BAE8"/>
<evidence type="ECO:0000313" key="3">
    <source>
        <dbReference type="Proteomes" id="UP000070700"/>
    </source>
</evidence>
<protein>
    <recommendedName>
        <fullName evidence="1">F-box domain-containing protein</fullName>
    </recommendedName>
</protein>
<dbReference type="KEGG" id="psco:LY89DRAFT_690403"/>
<dbReference type="InterPro" id="IPR036047">
    <property type="entry name" value="F-box-like_dom_sf"/>
</dbReference>
<feature type="domain" description="F-box" evidence="1">
    <location>
        <begin position="48"/>
        <end position="94"/>
    </location>
</feature>
<proteinExistence type="predicted"/>
<dbReference type="OrthoDB" id="2687876at2759"/>
<dbReference type="SUPFAM" id="SSF81383">
    <property type="entry name" value="F-box domain"/>
    <property type="match status" value="1"/>
</dbReference>
<dbReference type="STRING" id="149040.A0A132BAE8"/>
<reference evidence="2 3" key="1">
    <citation type="submission" date="2015-10" db="EMBL/GenBank/DDBJ databases">
        <title>Full genome of DAOMC 229536 Phialocephala scopiformis, a fungal endophyte of spruce producing the potent anti-insectan compound rugulosin.</title>
        <authorList>
            <consortium name="DOE Joint Genome Institute"/>
            <person name="Walker A.K."/>
            <person name="Frasz S.L."/>
            <person name="Seifert K.A."/>
            <person name="Miller J.D."/>
            <person name="Mondo S.J."/>
            <person name="Labutti K."/>
            <person name="Lipzen A."/>
            <person name="Dockter R."/>
            <person name="Kennedy M."/>
            <person name="Grigoriev I.V."/>
            <person name="Spatafora J.W."/>
        </authorList>
    </citation>
    <scope>NUCLEOTIDE SEQUENCE [LARGE SCALE GENOMIC DNA]</scope>
    <source>
        <strain evidence="2 3">CBS 120377</strain>
    </source>
</reference>
<dbReference type="Proteomes" id="UP000070700">
    <property type="component" value="Unassembled WGS sequence"/>
</dbReference>
<dbReference type="Pfam" id="PF00646">
    <property type="entry name" value="F-box"/>
    <property type="match status" value="1"/>
</dbReference>
<evidence type="ECO:0000313" key="2">
    <source>
        <dbReference type="EMBL" id="KUJ09361.1"/>
    </source>
</evidence>